<dbReference type="Gene3D" id="3.40.50.150">
    <property type="entry name" value="Vaccinia Virus protein VP39"/>
    <property type="match status" value="1"/>
</dbReference>
<dbReference type="Gene3D" id="3.30.56.70">
    <property type="entry name" value="N2,N2-dimethylguanosine tRNA methyltransferase, C-terminal domain"/>
    <property type="match status" value="1"/>
</dbReference>
<dbReference type="NCBIfam" id="TIGR00308">
    <property type="entry name" value="TRM1"/>
    <property type="match status" value="1"/>
</dbReference>
<dbReference type="Proteomes" id="UP000305948">
    <property type="component" value="Unassembled WGS sequence"/>
</dbReference>
<dbReference type="Pfam" id="PF02005">
    <property type="entry name" value="TRM"/>
    <property type="match status" value="1"/>
</dbReference>
<evidence type="ECO:0000256" key="3">
    <source>
        <dbReference type="ARBA" id="ARBA00022679"/>
    </source>
</evidence>
<reference evidence="11 12" key="1">
    <citation type="journal article" date="2019" name="Nat. Ecol. Evol.">
        <title>Megaphylogeny resolves global patterns of mushroom evolution.</title>
        <authorList>
            <person name="Varga T."/>
            <person name="Krizsan K."/>
            <person name="Foldi C."/>
            <person name="Dima B."/>
            <person name="Sanchez-Garcia M."/>
            <person name="Sanchez-Ramirez S."/>
            <person name="Szollosi G.J."/>
            <person name="Szarkandi J.G."/>
            <person name="Papp V."/>
            <person name="Albert L."/>
            <person name="Andreopoulos W."/>
            <person name="Angelini C."/>
            <person name="Antonin V."/>
            <person name="Barry K.W."/>
            <person name="Bougher N.L."/>
            <person name="Buchanan P."/>
            <person name="Buyck B."/>
            <person name="Bense V."/>
            <person name="Catcheside P."/>
            <person name="Chovatia M."/>
            <person name="Cooper J."/>
            <person name="Damon W."/>
            <person name="Desjardin D."/>
            <person name="Finy P."/>
            <person name="Geml J."/>
            <person name="Haridas S."/>
            <person name="Hughes K."/>
            <person name="Justo A."/>
            <person name="Karasinski D."/>
            <person name="Kautmanova I."/>
            <person name="Kiss B."/>
            <person name="Kocsube S."/>
            <person name="Kotiranta H."/>
            <person name="LaButti K.M."/>
            <person name="Lechner B.E."/>
            <person name="Liimatainen K."/>
            <person name="Lipzen A."/>
            <person name="Lukacs Z."/>
            <person name="Mihaltcheva S."/>
            <person name="Morgado L.N."/>
            <person name="Niskanen T."/>
            <person name="Noordeloos M.E."/>
            <person name="Ohm R.A."/>
            <person name="Ortiz-Santana B."/>
            <person name="Ovrebo C."/>
            <person name="Racz N."/>
            <person name="Riley R."/>
            <person name="Savchenko A."/>
            <person name="Shiryaev A."/>
            <person name="Soop K."/>
            <person name="Spirin V."/>
            <person name="Szebenyi C."/>
            <person name="Tomsovsky M."/>
            <person name="Tulloss R.E."/>
            <person name="Uehling J."/>
            <person name="Grigoriev I.V."/>
            <person name="Vagvolgyi C."/>
            <person name="Papp T."/>
            <person name="Martin F.M."/>
            <person name="Miettinen O."/>
            <person name="Hibbett D.S."/>
            <person name="Nagy L.G."/>
        </authorList>
    </citation>
    <scope>NUCLEOTIDE SEQUENCE [LARGE SCALE GENOMIC DNA]</scope>
    <source>
        <strain evidence="11 12">OMC1185</strain>
    </source>
</reference>
<dbReference type="GO" id="GO:0160104">
    <property type="term" value="F:tRNA (guanine(26)-N2)-dimethyltransferase activity"/>
    <property type="evidence" value="ECO:0007669"/>
    <property type="project" value="UniProtKB-UniRule"/>
</dbReference>
<dbReference type="InterPro" id="IPR029063">
    <property type="entry name" value="SAM-dependent_MTases_sf"/>
</dbReference>
<dbReference type="PANTHER" id="PTHR10631:SF3">
    <property type="entry name" value="TRNA (GUANINE(26)-N(2))-DIMETHYLTRANSFERASE"/>
    <property type="match status" value="1"/>
</dbReference>
<evidence type="ECO:0000256" key="9">
    <source>
        <dbReference type="PROSITE-ProRule" id="PRU00958"/>
    </source>
</evidence>
<keyword evidence="12" id="KW-1185">Reference proteome</keyword>
<dbReference type="InterPro" id="IPR002905">
    <property type="entry name" value="Trm1"/>
</dbReference>
<dbReference type="GO" id="GO:0005634">
    <property type="term" value="C:nucleus"/>
    <property type="evidence" value="ECO:0007669"/>
    <property type="project" value="TreeGrafter"/>
</dbReference>
<dbReference type="PANTHER" id="PTHR10631">
    <property type="entry name" value="N 2 ,N 2 -DIMETHYLGUANOSINE TRNA METHYLTRANSFERASE"/>
    <property type="match status" value="1"/>
</dbReference>
<comment type="similarity">
    <text evidence="9">Belongs to the class I-like SAM-binding methyltransferase superfamily. Trm1 family.</text>
</comment>
<evidence type="ECO:0000313" key="11">
    <source>
        <dbReference type="EMBL" id="TFK55045.1"/>
    </source>
</evidence>
<dbReference type="PROSITE" id="PS51626">
    <property type="entry name" value="SAM_MT_TRM1"/>
    <property type="match status" value="1"/>
</dbReference>
<dbReference type="EMBL" id="ML213505">
    <property type="protein sequence ID" value="TFK55045.1"/>
    <property type="molecule type" value="Genomic_DNA"/>
</dbReference>
<dbReference type="EC" id="2.1.1.216" evidence="7 9"/>
<feature type="region of interest" description="Disordered" evidence="10">
    <location>
        <begin position="110"/>
        <end position="163"/>
    </location>
</feature>
<keyword evidence="4 9" id="KW-0949">S-adenosyl-L-methionine</keyword>
<dbReference type="OrthoDB" id="6349953at2759"/>
<evidence type="ECO:0000256" key="1">
    <source>
        <dbReference type="ARBA" id="ARBA00022555"/>
    </source>
</evidence>
<gene>
    <name evidence="11" type="ORF">OE88DRAFT_1717112</name>
</gene>
<sequence>MKLSSTYSWTKFISSRCSSFRLLRNFRHHHTRTFWVYLRPKSTIGLREMSSQPSITVPEGFTLHTENSASILLPSSNEAFLNPVQEFNRDMSVACIRVYSEELNREKEAKWRRKQEFKANKAESQQNKAKKLKPSDGISGSGTRAEGGEGDGPSIENSVLENSSSKVPEYRPYNIEILEALSATGLRSIRYAKEIPLVKHVIANDLSPSAVEAMQRNININGLGPQENLSPDVAPDGSDHLTDGGPRKRRLGKVRVNEGDACALLYNHRSDKDRVDVVDLDPYGTAAPFIDGAVQCVRDGGLLCVTCTDLSVLATTNYPEKCFSNYGGIPVKAEYCHEAALRLVLHTISTSAARYGRYIQPLLSLSIDFYVRIFVKIKFQAIEVKKAATKTATYYICTRCQSFYEQPLAKLLERVNEKTGNVDVQVKTQAGPAAPERCTECDGVLHVAGPMWSGPLHDMGYVEKVLEHLEANPDQFGTTTRMKGMLTVAKEELPQPFYFTPARIAGFFHCTCPSLDEVASALLHAGHSISRSHACPGSLKTTASRQDVHDIFRGWVKSHPVKMENMSEKSTAHLLLAKQPRFEANFKHHPASVTPSAKVKLVRYQQNPAAYWGPGTKATTSNKRKREQEES</sequence>
<keyword evidence="1 9" id="KW-0820">tRNA-binding</keyword>
<accession>A0A5C3NDF5</accession>
<evidence type="ECO:0000256" key="6">
    <source>
        <dbReference type="ARBA" id="ARBA00022884"/>
    </source>
</evidence>
<dbReference type="FunFam" id="3.40.50.150:FF:000272">
    <property type="entry name" value="tRNA (guanine(26)-N(2))-dimethyltransferase"/>
    <property type="match status" value="1"/>
</dbReference>
<keyword evidence="6 9" id="KW-0694">RNA-binding</keyword>
<feature type="compositionally biased region" description="Basic and acidic residues" evidence="10">
    <location>
        <begin position="237"/>
        <end position="246"/>
    </location>
</feature>
<name>A0A5C3NDF5_9AGAM</name>
<feature type="compositionally biased region" description="Basic and acidic residues" evidence="10">
    <location>
        <begin position="110"/>
        <end position="121"/>
    </location>
</feature>
<keyword evidence="5 9" id="KW-0819">tRNA processing</keyword>
<comment type="catalytic activity">
    <reaction evidence="8 9">
        <text>guanosine(26) in tRNA + 2 S-adenosyl-L-methionine = N(2)-dimethylguanosine(26) in tRNA + 2 S-adenosyl-L-homocysteine + 2 H(+)</text>
        <dbReference type="Rhea" id="RHEA:43140"/>
        <dbReference type="Rhea" id="RHEA-COMP:10359"/>
        <dbReference type="Rhea" id="RHEA-COMP:10360"/>
        <dbReference type="ChEBI" id="CHEBI:15378"/>
        <dbReference type="ChEBI" id="CHEBI:57856"/>
        <dbReference type="ChEBI" id="CHEBI:59789"/>
        <dbReference type="ChEBI" id="CHEBI:74269"/>
        <dbReference type="ChEBI" id="CHEBI:74513"/>
        <dbReference type="EC" id="2.1.1.216"/>
    </reaction>
</comment>
<evidence type="ECO:0000256" key="8">
    <source>
        <dbReference type="ARBA" id="ARBA00051897"/>
    </source>
</evidence>
<keyword evidence="3 9" id="KW-0808">Transferase</keyword>
<organism evidence="11 12">
    <name type="scientific">Heliocybe sulcata</name>
    <dbReference type="NCBI Taxonomy" id="5364"/>
    <lineage>
        <taxon>Eukaryota</taxon>
        <taxon>Fungi</taxon>
        <taxon>Dikarya</taxon>
        <taxon>Basidiomycota</taxon>
        <taxon>Agaricomycotina</taxon>
        <taxon>Agaricomycetes</taxon>
        <taxon>Gloeophyllales</taxon>
        <taxon>Gloeophyllaceae</taxon>
        <taxon>Heliocybe</taxon>
    </lineage>
</organism>
<evidence type="ECO:0000256" key="7">
    <source>
        <dbReference type="ARBA" id="ARBA00039099"/>
    </source>
</evidence>
<dbReference type="AlphaFoldDB" id="A0A5C3NDF5"/>
<evidence type="ECO:0000256" key="4">
    <source>
        <dbReference type="ARBA" id="ARBA00022691"/>
    </source>
</evidence>
<protein>
    <recommendedName>
        <fullName evidence="7 9">tRNA (guanine(26)-N(2))-dimethyltransferase</fullName>
        <ecNumber evidence="7 9">2.1.1.216</ecNumber>
    </recommendedName>
</protein>
<dbReference type="InterPro" id="IPR042296">
    <property type="entry name" value="tRNA_met_Trm1_C"/>
</dbReference>
<evidence type="ECO:0000256" key="5">
    <source>
        <dbReference type="ARBA" id="ARBA00022694"/>
    </source>
</evidence>
<evidence type="ECO:0000256" key="10">
    <source>
        <dbReference type="SAM" id="MobiDB-lite"/>
    </source>
</evidence>
<proteinExistence type="inferred from homology"/>
<dbReference type="SUPFAM" id="SSF53335">
    <property type="entry name" value="S-adenosyl-L-methionine-dependent methyltransferases"/>
    <property type="match status" value="1"/>
</dbReference>
<evidence type="ECO:0000256" key="2">
    <source>
        <dbReference type="ARBA" id="ARBA00022603"/>
    </source>
</evidence>
<feature type="region of interest" description="Disordered" evidence="10">
    <location>
        <begin position="610"/>
        <end position="631"/>
    </location>
</feature>
<evidence type="ECO:0000313" key="12">
    <source>
        <dbReference type="Proteomes" id="UP000305948"/>
    </source>
</evidence>
<feature type="region of interest" description="Disordered" evidence="10">
    <location>
        <begin position="222"/>
        <end position="249"/>
    </location>
</feature>
<dbReference type="FunFam" id="3.30.56.70:FF:000001">
    <property type="entry name" value="tRNA (guanine(26)-N(2))-dimethyltransferase"/>
    <property type="match status" value="1"/>
</dbReference>
<dbReference type="GO" id="GO:0000049">
    <property type="term" value="F:tRNA binding"/>
    <property type="evidence" value="ECO:0007669"/>
    <property type="project" value="UniProtKB-UniRule"/>
</dbReference>
<keyword evidence="2 9" id="KW-0489">Methyltransferase</keyword>
<dbReference type="GO" id="GO:0002940">
    <property type="term" value="P:tRNA N2-guanine methylation"/>
    <property type="evidence" value="ECO:0007669"/>
    <property type="project" value="TreeGrafter"/>
</dbReference>
<dbReference type="STRING" id="5364.A0A5C3NDF5"/>